<keyword evidence="5" id="KW-0677">Repeat</keyword>
<evidence type="ECO:0000259" key="11">
    <source>
        <dbReference type="PROSITE" id="PS50893"/>
    </source>
</evidence>
<feature type="transmembrane region" description="Helical" evidence="10">
    <location>
        <begin position="974"/>
        <end position="995"/>
    </location>
</feature>
<evidence type="ECO:0000256" key="8">
    <source>
        <dbReference type="ARBA" id="ARBA00022989"/>
    </source>
</evidence>
<evidence type="ECO:0000256" key="10">
    <source>
        <dbReference type="SAM" id="Phobius"/>
    </source>
</evidence>
<dbReference type="Pfam" id="PF12698">
    <property type="entry name" value="ABC2_membrane_3"/>
    <property type="match status" value="2"/>
</dbReference>
<feature type="domain" description="ABC transporter" evidence="11">
    <location>
        <begin position="617"/>
        <end position="830"/>
    </location>
</feature>
<dbReference type="InterPro" id="IPR026082">
    <property type="entry name" value="ABCA"/>
</dbReference>
<evidence type="ECO:0000256" key="6">
    <source>
        <dbReference type="ARBA" id="ARBA00022741"/>
    </source>
</evidence>
<feature type="transmembrane region" description="Helical" evidence="10">
    <location>
        <begin position="581"/>
        <end position="604"/>
    </location>
</feature>
<dbReference type="PROSITE" id="PS50893">
    <property type="entry name" value="ABC_TRANSPORTER_2"/>
    <property type="match status" value="2"/>
</dbReference>
<proteinExistence type="inferred from homology"/>
<keyword evidence="8 10" id="KW-1133">Transmembrane helix</keyword>
<dbReference type="InterPro" id="IPR027417">
    <property type="entry name" value="P-loop_NTPase"/>
</dbReference>
<dbReference type="Pfam" id="PF00005">
    <property type="entry name" value="ABC_tran"/>
    <property type="match status" value="1"/>
</dbReference>
<keyword evidence="6" id="KW-0547">Nucleotide-binding</keyword>
<name>A0A7J6NIJ1_PEROL</name>
<feature type="domain" description="ABC transporter" evidence="11">
    <location>
        <begin position="1298"/>
        <end position="1528"/>
    </location>
</feature>
<reference evidence="12 13" key="1">
    <citation type="submission" date="2020-04" db="EMBL/GenBank/DDBJ databases">
        <title>Perkinsus olseni comparative genomics.</title>
        <authorList>
            <person name="Bogema D.R."/>
        </authorList>
    </citation>
    <scope>NUCLEOTIDE SEQUENCE [LARGE SCALE GENOMIC DNA]</scope>
    <source>
        <strain evidence="12">00978-12</strain>
    </source>
</reference>
<dbReference type="InterPro" id="IPR003593">
    <property type="entry name" value="AAA+_ATPase"/>
</dbReference>
<dbReference type="Gene3D" id="3.40.50.300">
    <property type="entry name" value="P-loop containing nucleotide triphosphate hydrolases"/>
    <property type="match status" value="2"/>
</dbReference>
<comment type="caution">
    <text evidence="12">The sequence shown here is derived from an EMBL/GenBank/DDBJ whole genome shotgun (WGS) entry which is preliminary data.</text>
</comment>
<feature type="transmembrane region" description="Helical" evidence="10">
    <location>
        <begin position="67"/>
        <end position="90"/>
    </location>
</feature>
<dbReference type="GO" id="GO:0140359">
    <property type="term" value="F:ABC-type transporter activity"/>
    <property type="evidence" value="ECO:0007669"/>
    <property type="project" value="InterPro"/>
</dbReference>
<feature type="transmembrane region" description="Helical" evidence="10">
    <location>
        <begin position="658"/>
        <end position="678"/>
    </location>
</feature>
<evidence type="ECO:0000313" key="13">
    <source>
        <dbReference type="Proteomes" id="UP000541610"/>
    </source>
</evidence>
<keyword evidence="3" id="KW-0813">Transport</keyword>
<comment type="subcellular location">
    <subcellularLocation>
        <location evidence="1">Membrane</location>
        <topology evidence="1">Multi-pass membrane protein</topology>
    </subcellularLocation>
</comment>
<dbReference type="PANTHER" id="PTHR19229:SF36">
    <property type="entry name" value="ATP-BINDING CASSETTE SUB-FAMILY A MEMBER 2"/>
    <property type="match status" value="1"/>
</dbReference>
<gene>
    <name evidence="12" type="primary">ABCA12_3</name>
    <name evidence="12" type="ORF">FOZ60_008670</name>
</gene>
<feature type="transmembrane region" description="Helical" evidence="10">
    <location>
        <begin position="510"/>
        <end position="528"/>
    </location>
</feature>
<dbReference type="SUPFAM" id="SSF52540">
    <property type="entry name" value="P-loop containing nucleoside triphosphate hydrolases"/>
    <property type="match status" value="2"/>
</dbReference>
<keyword evidence="4 10" id="KW-0812">Transmembrane</keyword>
<comment type="similarity">
    <text evidence="2">Belongs to the ABC transporter superfamily. ABCA family.</text>
</comment>
<feature type="transmembrane region" description="Helical" evidence="10">
    <location>
        <begin position="549"/>
        <end position="575"/>
    </location>
</feature>
<keyword evidence="9 10" id="KW-0472">Membrane</keyword>
<evidence type="ECO:0000256" key="1">
    <source>
        <dbReference type="ARBA" id="ARBA00004141"/>
    </source>
</evidence>
<dbReference type="InterPro" id="IPR017871">
    <property type="entry name" value="ABC_transporter-like_CS"/>
</dbReference>
<dbReference type="InterPro" id="IPR003439">
    <property type="entry name" value="ABC_transporter-like_ATP-bd"/>
</dbReference>
<evidence type="ECO:0000313" key="12">
    <source>
        <dbReference type="EMBL" id="KAF4683723.1"/>
    </source>
</evidence>
<evidence type="ECO:0000256" key="5">
    <source>
        <dbReference type="ARBA" id="ARBA00022737"/>
    </source>
</evidence>
<dbReference type="Proteomes" id="UP000541610">
    <property type="component" value="Unassembled WGS sequence"/>
</dbReference>
<feature type="transmembrane region" description="Helical" evidence="10">
    <location>
        <begin position="1253"/>
        <end position="1273"/>
    </location>
</feature>
<dbReference type="GO" id="GO:0005524">
    <property type="term" value="F:ATP binding"/>
    <property type="evidence" value="ECO:0007669"/>
    <property type="project" value="UniProtKB-KW"/>
</dbReference>
<sequence length="1621" mass="177823">MNEPPVATSCCGDCVHAHDRITGGTTRGSSADYVEQMTAEAEHHSRAGSQLKALLMKNYRVKRRHPVATIMELCCPVFMVLLVTVLPILFGINLSLAISGEETRLKAELTPEQMNSMNALIGINVTAPEPRTSVEVFSDLVEIENHATQQQSPLFWIFNRATLSWMGNSCWCKTLPIVGSVSEDLATYLANMYTAYVHSYHSTAKKHNLYRFSQLSVELTDWNVRVVSHVIQASPKPVWIGLISAGLPYFTTPSQFAKSNISKNLIGIGNNEACLEGFRVEDISCLTSKKCYDRALTTRCGFSTNDVHLMFEVQEIVITEALKMRHKGDLNTVFVPVCGSTTDEGPRFEPYETVEEVEAVMNLANYGRPRNSSGEDSHEQLCGAIVINDGSDDGLRATIRLDSTWLSSSGAQFYRWITKEQHTPSRMGMHANYSKPHSAKSWYMRQGFLALQLLIGRFFEHRHAGDLNNLTESDYVLEWTELDRYRFVPFPSAPHPSNPGLESLFDLYDLLYWAFAFVVAVQAGEIVRERERRHFMRISGGLQDRVYHTALFVSILVTCAVSSILMTITLITSVFHNSQFFATFLLLFLIGLASTAFALAGSAFFSSERQAVLIVFLIYGGTAFIIEVEINPGFCILPGAAAHVAIRLMEEVWGVTPAGLVFILLLSTIMCWCVFYYAEQDPTEGSILSPPANRIGFCPQRSVLWSELTIAEHVDLDLNLDEQWEVRAGNLSGGQRRCLSVMLSFAGGPELVVLDEPSTGLDESARKKLSQAILRARNPSRAILVSTHYMDEAEYIADEVALLDDGQLIAKGSVPELINSLDSSLVLRVIFRPDADPSQSVTLLAHKLAANGIHSQLCGTAGRSASIGLRRESSIKEQDKALRTVEDSLDELQIDTFSVSTVNLGHFFDWATQALGNSPGFGDARTFETCKKGCQLEDTDDCSQLEADHHLPGVRRQFSTLLVQRRLTLYTREWIGTLALLAIPALVMVCLLGLIELGERIVSCPPYSVSDLTGVASAIEGPLVIPVATADVGSTLPTATEGKFHFDIVNSSTSQDFSDYLLSSRHTRSTNNVGAFFRQRSTYQIWHNTTYHHSAPAFASIEVNRRLESMGAPRITFVNHPLPIANFEGLQLVKGTILVVAIGTAMSFIPGPVISFVVMERYSGVTDQLLVAGVRPLSYWSSNLAADFLWVGLGGTAVVQLILLAFNSEPFAASLDWTIVTFMLLASFSLSSFGRHHRSACIEACIAGPLDNVLLLIILAPVYFVLVLLSDYIHGSVRGHQSGALVDHEDDGSSTALVRMQNVSKNFGGKEVVNEVSLDVEAGEVVGFLGTNGAGKTTLFKLLCGLDTPSSGAISICGNNGGTSRARMHVGYCSQQDALWDSLSTREHLMIYAGLRGFNDGQVMMVVDRLIAHVGLGRKVADRPSAELSGGNRRKLSMAIALVGSPSVILLDEPTAGMDPTSQRPIWEVIGKITATKDRAVILTSHNMEEAEAVCSRVVFLSRGKVQCVGTTNDISAWYSPQCHVCVECRFAIDGGGGEEVRELASKVAYESPNSCLRLVEIHSSIARYKTAVDAMLPISILWTWLSANKERYRCPQYAVTRSSLSHAFNAMAGQCSSDPL</sequence>
<dbReference type="GO" id="GO:0016020">
    <property type="term" value="C:membrane"/>
    <property type="evidence" value="ECO:0007669"/>
    <property type="project" value="UniProtKB-SubCell"/>
</dbReference>
<dbReference type="InterPro" id="IPR013525">
    <property type="entry name" value="ABC2_TM"/>
</dbReference>
<dbReference type="PANTHER" id="PTHR19229">
    <property type="entry name" value="ATP-BINDING CASSETTE TRANSPORTER SUBFAMILY A ABCA"/>
    <property type="match status" value="1"/>
</dbReference>
<keyword evidence="7" id="KW-0067">ATP-binding</keyword>
<evidence type="ECO:0000256" key="2">
    <source>
        <dbReference type="ARBA" id="ARBA00008869"/>
    </source>
</evidence>
<dbReference type="PROSITE" id="PS00211">
    <property type="entry name" value="ABC_TRANSPORTER_1"/>
    <property type="match status" value="1"/>
</dbReference>
<feature type="transmembrane region" description="Helical" evidence="10">
    <location>
        <begin position="611"/>
        <end position="628"/>
    </location>
</feature>
<organism evidence="12 13">
    <name type="scientific">Perkinsus olseni</name>
    <name type="common">Perkinsus atlanticus</name>
    <dbReference type="NCBI Taxonomy" id="32597"/>
    <lineage>
        <taxon>Eukaryota</taxon>
        <taxon>Sar</taxon>
        <taxon>Alveolata</taxon>
        <taxon>Perkinsozoa</taxon>
        <taxon>Perkinsea</taxon>
        <taxon>Perkinsida</taxon>
        <taxon>Perkinsidae</taxon>
        <taxon>Perkinsus</taxon>
    </lineage>
</organism>
<dbReference type="EMBL" id="JABANP010000349">
    <property type="protein sequence ID" value="KAF4683723.1"/>
    <property type="molecule type" value="Genomic_DNA"/>
</dbReference>
<protein>
    <submittedName>
        <fullName evidence="12">(ABC) transporter</fullName>
    </submittedName>
</protein>
<evidence type="ECO:0000256" key="7">
    <source>
        <dbReference type="ARBA" id="ARBA00022840"/>
    </source>
</evidence>
<feature type="transmembrane region" description="Helical" evidence="10">
    <location>
        <begin position="1212"/>
        <end position="1233"/>
    </location>
</feature>
<evidence type="ECO:0000256" key="4">
    <source>
        <dbReference type="ARBA" id="ARBA00022692"/>
    </source>
</evidence>
<dbReference type="OrthoDB" id="10255969at2759"/>
<evidence type="ECO:0000256" key="3">
    <source>
        <dbReference type="ARBA" id="ARBA00022448"/>
    </source>
</evidence>
<dbReference type="SMART" id="SM00382">
    <property type="entry name" value="AAA"/>
    <property type="match status" value="1"/>
</dbReference>
<feature type="transmembrane region" description="Helical" evidence="10">
    <location>
        <begin position="1184"/>
        <end position="1206"/>
    </location>
</feature>
<dbReference type="FunFam" id="3.40.50.300:FF:000335">
    <property type="entry name" value="ATP binding cassette subfamily A member 5"/>
    <property type="match status" value="1"/>
</dbReference>
<evidence type="ECO:0000256" key="9">
    <source>
        <dbReference type="ARBA" id="ARBA00023136"/>
    </source>
</evidence>
<dbReference type="CDD" id="cd03263">
    <property type="entry name" value="ABC_subfamily_A"/>
    <property type="match status" value="1"/>
</dbReference>
<accession>A0A7J6NIJ1</accession>
<feature type="transmembrane region" description="Helical" evidence="10">
    <location>
        <begin position="1137"/>
        <end position="1159"/>
    </location>
</feature>
<dbReference type="GO" id="GO:0016887">
    <property type="term" value="F:ATP hydrolysis activity"/>
    <property type="evidence" value="ECO:0007669"/>
    <property type="project" value="InterPro"/>
</dbReference>